<accession>A0A917C8N0</accession>
<dbReference type="AlphaFoldDB" id="A0A917C8N0"/>
<dbReference type="PANTHER" id="PTHR13696:SF52">
    <property type="entry name" value="PARA FAMILY PROTEIN CT_582"/>
    <property type="match status" value="1"/>
</dbReference>
<dbReference type="InterPro" id="IPR025669">
    <property type="entry name" value="AAA_dom"/>
</dbReference>
<dbReference type="SUPFAM" id="SSF52540">
    <property type="entry name" value="P-loop containing nucleoside triphosphate hydrolases"/>
    <property type="match status" value="1"/>
</dbReference>
<dbReference type="EMBL" id="BMCT01000006">
    <property type="protein sequence ID" value="GGF75959.1"/>
    <property type="molecule type" value="Genomic_DNA"/>
</dbReference>
<reference evidence="5" key="1">
    <citation type="journal article" date="2014" name="Int. J. Syst. Evol. Microbiol.">
        <title>Complete genome sequence of Corynebacterium casei LMG S-19264T (=DSM 44701T), isolated from a smear-ripened cheese.</title>
        <authorList>
            <consortium name="US DOE Joint Genome Institute (JGI-PGF)"/>
            <person name="Walter F."/>
            <person name="Albersmeier A."/>
            <person name="Kalinowski J."/>
            <person name="Ruckert C."/>
        </authorList>
    </citation>
    <scope>NUCLEOTIDE SEQUENCE</scope>
    <source>
        <strain evidence="5">CCM 7897</strain>
    </source>
</reference>
<evidence type="ECO:0000259" key="4">
    <source>
        <dbReference type="Pfam" id="PF13614"/>
    </source>
</evidence>
<organism evidence="5 6">
    <name type="scientific">Azorhizobium oxalatiphilum</name>
    <dbReference type="NCBI Taxonomy" id="980631"/>
    <lineage>
        <taxon>Bacteria</taxon>
        <taxon>Pseudomonadati</taxon>
        <taxon>Pseudomonadota</taxon>
        <taxon>Alphaproteobacteria</taxon>
        <taxon>Hyphomicrobiales</taxon>
        <taxon>Xanthobacteraceae</taxon>
        <taxon>Azorhizobium</taxon>
    </lineage>
</organism>
<feature type="domain" description="AAA" evidence="4">
    <location>
        <begin position="29"/>
        <end position="209"/>
    </location>
</feature>
<dbReference type="InterPro" id="IPR050678">
    <property type="entry name" value="DNA_Partitioning_ATPase"/>
</dbReference>
<dbReference type="Gene3D" id="3.40.50.300">
    <property type="entry name" value="P-loop containing nucleotide triphosphate hydrolases"/>
    <property type="match status" value="1"/>
</dbReference>
<comment type="caution">
    <text evidence="5">The sequence shown here is derived from an EMBL/GenBank/DDBJ whole genome shotgun (WGS) entry which is preliminary data.</text>
</comment>
<gene>
    <name evidence="5" type="primary">parA</name>
    <name evidence="5" type="ORF">GCM10007301_39930</name>
</gene>
<feature type="region of interest" description="Disordered" evidence="3">
    <location>
        <begin position="1"/>
        <end position="23"/>
    </location>
</feature>
<evidence type="ECO:0000256" key="3">
    <source>
        <dbReference type="SAM" id="MobiDB-lite"/>
    </source>
</evidence>
<dbReference type="PANTHER" id="PTHR13696">
    <property type="entry name" value="P-LOOP CONTAINING NUCLEOSIDE TRIPHOSPHATE HYDROLASE"/>
    <property type="match status" value="1"/>
</dbReference>
<protein>
    <recommendedName>
        <fullName evidence="2">Chromosome partitioning protein ParA</fullName>
    </recommendedName>
</protein>
<dbReference type="CDD" id="cd02042">
    <property type="entry name" value="ParAB_family"/>
    <property type="match status" value="1"/>
</dbReference>
<dbReference type="InterPro" id="IPR027417">
    <property type="entry name" value="P-loop_NTPase"/>
</dbReference>
<evidence type="ECO:0000256" key="2">
    <source>
        <dbReference type="ARBA" id="ARBA00074747"/>
    </source>
</evidence>
<evidence type="ECO:0000313" key="6">
    <source>
        <dbReference type="Proteomes" id="UP000606044"/>
    </source>
</evidence>
<dbReference type="FunFam" id="3.40.50.300:FF:000285">
    <property type="entry name" value="Sporulation initiation inhibitor Soj"/>
    <property type="match status" value="1"/>
</dbReference>
<sequence length="293" mass="31294">MTMPDDQADTRTDDTLALSPRSGAPGAPRILALANQKGGVGKTTTAINLGTALAAIGETVLVIDLDPQGNASTGLGIDRRARKLSTYDVLCGEATLRDAIQESGVPQLHVAPSTLDLSGLELEIANERDRAFRLRNAVKALTEDESGPRYSYILIDCPPSLSLITVNAMAAAHAIVVPLQCEFFALEGLSQLLKTVEQVRTGLNPGLSIHGIVLTMFDARNNLSEQVVADVRQFMGDKVYETVIPRNVRVSEAPSYGKPVLLYDLKCAGSQAYLRLASEVIQRERAARAAAAA</sequence>
<evidence type="ECO:0000256" key="1">
    <source>
        <dbReference type="ARBA" id="ARBA00057242"/>
    </source>
</evidence>
<reference evidence="5" key="2">
    <citation type="submission" date="2020-09" db="EMBL/GenBank/DDBJ databases">
        <authorList>
            <person name="Sun Q."/>
            <person name="Sedlacek I."/>
        </authorList>
    </citation>
    <scope>NUCLEOTIDE SEQUENCE</scope>
    <source>
        <strain evidence="5">CCM 7897</strain>
    </source>
</reference>
<evidence type="ECO:0000313" key="5">
    <source>
        <dbReference type="EMBL" id="GGF75959.1"/>
    </source>
</evidence>
<dbReference type="Pfam" id="PF13614">
    <property type="entry name" value="AAA_31"/>
    <property type="match status" value="1"/>
</dbReference>
<comment type="function">
    <text evidence="1">Involved in chromosome partition. Localize to both poles of the predivisional cell following completion of DNA replication.</text>
</comment>
<dbReference type="Proteomes" id="UP000606044">
    <property type="component" value="Unassembled WGS sequence"/>
</dbReference>
<keyword evidence="6" id="KW-1185">Reference proteome</keyword>
<name>A0A917C8N0_9HYPH</name>
<proteinExistence type="predicted"/>